<dbReference type="InterPro" id="IPR001611">
    <property type="entry name" value="Leu-rich_rpt"/>
</dbReference>
<dbReference type="InterPro" id="IPR032675">
    <property type="entry name" value="LRR_dom_sf"/>
</dbReference>
<dbReference type="GO" id="GO:0016020">
    <property type="term" value="C:membrane"/>
    <property type="evidence" value="ECO:0007669"/>
    <property type="project" value="UniProtKB-SubCell"/>
</dbReference>
<evidence type="ECO:0000256" key="8">
    <source>
        <dbReference type="ARBA" id="ARBA00023136"/>
    </source>
</evidence>
<keyword evidence="4 11" id="KW-0812">Transmembrane</keyword>
<evidence type="ECO:0000256" key="3">
    <source>
        <dbReference type="ARBA" id="ARBA00022614"/>
    </source>
</evidence>
<evidence type="ECO:0000256" key="1">
    <source>
        <dbReference type="ARBA" id="ARBA00004479"/>
    </source>
</evidence>
<keyword evidence="13" id="KW-1185">Reference proteome</keyword>
<keyword evidence="5" id="KW-0732">Signal</keyword>
<protein>
    <submittedName>
        <fullName evidence="12">Uncharacterized protein</fullName>
    </submittedName>
</protein>
<keyword evidence="9" id="KW-0675">Receptor</keyword>
<keyword evidence="7 11" id="KW-1133">Transmembrane helix</keyword>
<comment type="caution">
    <text evidence="12">The sequence shown here is derived from an EMBL/GenBank/DDBJ whole genome shotgun (WGS) entry which is preliminary data.</text>
</comment>
<dbReference type="PANTHER" id="PTHR48063">
    <property type="entry name" value="LRR RECEPTOR-LIKE KINASE"/>
    <property type="match status" value="1"/>
</dbReference>
<evidence type="ECO:0000256" key="10">
    <source>
        <dbReference type="ARBA" id="ARBA00023180"/>
    </source>
</evidence>
<reference evidence="12" key="1">
    <citation type="journal article" date="2023" name="Plant J.">
        <title>Genome sequences and population genomics provide insights into the demographic history, inbreeding, and mutation load of two 'living fossil' tree species of Dipteronia.</title>
        <authorList>
            <person name="Feng Y."/>
            <person name="Comes H.P."/>
            <person name="Chen J."/>
            <person name="Zhu S."/>
            <person name="Lu R."/>
            <person name="Zhang X."/>
            <person name="Li P."/>
            <person name="Qiu J."/>
            <person name="Olsen K.M."/>
            <person name="Qiu Y."/>
        </authorList>
    </citation>
    <scope>NUCLEOTIDE SEQUENCE</scope>
    <source>
        <strain evidence="12">KIB01</strain>
    </source>
</reference>
<dbReference type="Gene3D" id="3.80.10.10">
    <property type="entry name" value="Ribonuclease Inhibitor"/>
    <property type="match status" value="1"/>
</dbReference>
<organism evidence="12 13">
    <name type="scientific">Dipteronia dyeriana</name>
    <dbReference type="NCBI Taxonomy" id="168575"/>
    <lineage>
        <taxon>Eukaryota</taxon>
        <taxon>Viridiplantae</taxon>
        <taxon>Streptophyta</taxon>
        <taxon>Embryophyta</taxon>
        <taxon>Tracheophyta</taxon>
        <taxon>Spermatophyta</taxon>
        <taxon>Magnoliopsida</taxon>
        <taxon>eudicotyledons</taxon>
        <taxon>Gunneridae</taxon>
        <taxon>Pentapetalae</taxon>
        <taxon>rosids</taxon>
        <taxon>malvids</taxon>
        <taxon>Sapindales</taxon>
        <taxon>Sapindaceae</taxon>
        <taxon>Hippocastanoideae</taxon>
        <taxon>Acereae</taxon>
        <taxon>Dipteronia</taxon>
    </lineage>
</organism>
<keyword evidence="8 11" id="KW-0472">Membrane</keyword>
<keyword evidence="6" id="KW-0677">Repeat</keyword>
<dbReference type="FunFam" id="3.80.10.10:FF:000041">
    <property type="entry name" value="LRR receptor-like serine/threonine-protein kinase ERECTA"/>
    <property type="match status" value="1"/>
</dbReference>
<dbReference type="Proteomes" id="UP001280121">
    <property type="component" value="Unassembled WGS sequence"/>
</dbReference>
<evidence type="ECO:0000256" key="2">
    <source>
        <dbReference type="ARBA" id="ARBA00009592"/>
    </source>
</evidence>
<dbReference type="EMBL" id="JANJYI010000008">
    <property type="protein sequence ID" value="KAK2639616.1"/>
    <property type="molecule type" value="Genomic_DNA"/>
</dbReference>
<dbReference type="Pfam" id="PF00560">
    <property type="entry name" value="LRR_1"/>
    <property type="match status" value="7"/>
</dbReference>
<dbReference type="PANTHER" id="PTHR48063:SF98">
    <property type="entry name" value="LRR RECEPTOR-LIKE SERINE_THREONINE-PROTEIN KINASE FLS2"/>
    <property type="match status" value="1"/>
</dbReference>
<proteinExistence type="inferred from homology"/>
<accession>A0AAD9WQG7</accession>
<evidence type="ECO:0000256" key="11">
    <source>
        <dbReference type="SAM" id="Phobius"/>
    </source>
</evidence>
<dbReference type="InterPro" id="IPR046956">
    <property type="entry name" value="RLP23-like"/>
</dbReference>
<gene>
    <name evidence="12" type="ORF">Ddye_027411</name>
</gene>
<keyword evidence="10" id="KW-0325">Glycoprotein</keyword>
<evidence type="ECO:0000256" key="7">
    <source>
        <dbReference type="ARBA" id="ARBA00022989"/>
    </source>
</evidence>
<dbReference type="FunFam" id="3.80.10.10:FF:000111">
    <property type="entry name" value="LRR receptor-like serine/threonine-protein kinase ERECTA"/>
    <property type="match status" value="1"/>
</dbReference>
<name>A0AAD9WQG7_9ROSI</name>
<evidence type="ECO:0000313" key="12">
    <source>
        <dbReference type="EMBL" id="KAK2639616.1"/>
    </source>
</evidence>
<evidence type="ECO:0000256" key="5">
    <source>
        <dbReference type="ARBA" id="ARBA00022729"/>
    </source>
</evidence>
<dbReference type="SUPFAM" id="SSF52047">
    <property type="entry name" value="RNI-like"/>
    <property type="match status" value="1"/>
</dbReference>
<comment type="subcellular location">
    <subcellularLocation>
        <location evidence="1">Membrane</location>
        <topology evidence="1">Single-pass type I membrane protein</topology>
    </subcellularLocation>
</comment>
<dbReference type="AlphaFoldDB" id="A0AAD9WQG7"/>
<feature type="transmembrane region" description="Helical" evidence="11">
    <location>
        <begin position="335"/>
        <end position="360"/>
    </location>
</feature>
<keyword evidence="3" id="KW-0433">Leucine-rich repeat</keyword>
<evidence type="ECO:0000256" key="4">
    <source>
        <dbReference type="ARBA" id="ARBA00022692"/>
    </source>
</evidence>
<sequence>MNEFSSKGMQILNLGENVLSGELPNCWMNWKKLLILNLDNNNFAGSIPPSMGALTSLRSLHLSKSGLSGKLPSMLENCRELVALDISENEFVGNVPIWIGEKFSKILILILRSNKFHGHFPLELCHLTSLQILDLAYNSISGGIPKCIKNLIAIATVSYSADKEIIYTSSFSIPIEDASLVIKGKAVEYNTILKLVRSIDLSENNFSGEIPTEITNLGALQSLNLSHNFLIGRIPENIGAMISLESIDFSGNQFSGKIPQSISNLTFLNHLNLSDNKLTGRIPLATQLQGFDASGFTGNELCGSPLPWNCTVDDVPVPDYKNGEGKNGDEHEVDWPFYVGMTLGFVVGFWGVIGPLLVSLRWRCVYYHMLDRLRGKLGSIVSKCCW</sequence>
<evidence type="ECO:0000313" key="13">
    <source>
        <dbReference type="Proteomes" id="UP001280121"/>
    </source>
</evidence>
<evidence type="ECO:0000256" key="6">
    <source>
        <dbReference type="ARBA" id="ARBA00022737"/>
    </source>
</evidence>
<comment type="similarity">
    <text evidence="2">Belongs to the RLP family.</text>
</comment>
<evidence type="ECO:0000256" key="9">
    <source>
        <dbReference type="ARBA" id="ARBA00023170"/>
    </source>
</evidence>